<name>A0ABM1DU53_PRICU</name>
<dbReference type="Pfam" id="PF20143">
    <property type="entry name" value="NAD_kinase_C"/>
    <property type="match status" value="1"/>
</dbReference>
<feature type="region of interest" description="Disordered" evidence="7">
    <location>
        <begin position="29"/>
        <end position="65"/>
    </location>
</feature>
<dbReference type="Gene3D" id="2.60.200.30">
    <property type="entry name" value="Probable inorganic polyphosphate/atp-NAD kinase, domain 2"/>
    <property type="match status" value="1"/>
</dbReference>
<evidence type="ECO:0000256" key="5">
    <source>
        <dbReference type="ARBA" id="ARBA00022857"/>
    </source>
</evidence>
<gene>
    <name evidence="9" type="primary">LOC106806133</name>
</gene>
<evidence type="ECO:0000256" key="4">
    <source>
        <dbReference type="ARBA" id="ARBA00022777"/>
    </source>
</evidence>
<keyword evidence="5" id="KW-0521">NADP</keyword>
<evidence type="ECO:0000256" key="6">
    <source>
        <dbReference type="ARBA" id="ARBA00023027"/>
    </source>
</evidence>
<accession>A0ABM1DU53</accession>
<dbReference type="PANTHER" id="PTHR20275:SF0">
    <property type="entry name" value="NAD KINASE"/>
    <property type="match status" value="1"/>
</dbReference>
<dbReference type="Gene3D" id="3.40.50.10330">
    <property type="entry name" value="Probable inorganic polyphosphate/atp-NAD kinase, domain 1"/>
    <property type="match status" value="1"/>
</dbReference>
<comment type="similarity">
    <text evidence="1">Belongs to the NAD kinase family.</text>
</comment>
<dbReference type="Pfam" id="PF01513">
    <property type="entry name" value="NAD_kinase"/>
    <property type="match status" value="1"/>
</dbReference>
<feature type="region of interest" description="Disordered" evidence="7">
    <location>
        <begin position="478"/>
        <end position="497"/>
    </location>
</feature>
<dbReference type="InterPro" id="IPR017437">
    <property type="entry name" value="ATP-NAD_kinase_PpnK-typ_C"/>
</dbReference>
<feature type="compositionally biased region" description="Low complexity" evidence="7">
    <location>
        <begin position="478"/>
        <end position="489"/>
    </location>
</feature>
<dbReference type="PANTHER" id="PTHR20275">
    <property type="entry name" value="NAD KINASE"/>
    <property type="match status" value="1"/>
</dbReference>
<dbReference type="InterPro" id="IPR017438">
    <property type="entry name" value="ATP-NAD_kinase_N"/>
</dbReference>
<dbReference type="InterPro" id="IPR002504">
    <property type="entry name" value="NADK"/>
</dbReference>
<dbReference type="GeneID" id="106806133"/>
<feature type="compositionally biased region" description="Basic and acidic residues" evidence="7">
    <location>
        <begin position="36"/>
        <end position="50"/>
    </location>
</feature>
<dbReference type="InterPro" id="IPR016064">
    <property type="entry name" value="NAD/diacylglycerol_kinase_sf"/>
</dbReference>
<keyword evidence="6" id="KW-0520">NAD</keyword>
<evidence type="ECO:0000256" key="2">
    <source>
        <dbReference type="ARBA" id="ARBA00012120"/>
    </source>
</evidence>
<sequence>MERLSLHGKSSGESFQQSAEDDLIISNALDTDDGDSCVHEEDHGEEHWQDVDDGETSGSHAIAPLGMMGRTRNGFAKNKMPMRVEKVFSILDCDEETGFRRRARSLTGPSPVYNFGPKARTMKNSAGLMSIQDPASLRLTWYKTPFSVLVIKKIYDEDIIRPFVEIISHLVKERRMMVYVEEAILKDVKLNSNEDFDRLKDKLYTVSEGQDDLTDKIDFILCLGGDGTLLHASSLFQTSVPPVLAFHLGSLGFLTIFEYAENFKSVLTSVLEGNAKLSLRSRLKCAITKVDSDLSRIPVKNLQASHQKSMMVLNEVVIDRGPSPYLTNLDLYVEGRYVTSVQGDGLIISTPTGSTAYAVSAGASLVHPSVPAIMITPICPHSLSFRPIVLPAGVEIKVMVSPEARSTAWVSYDGRNRHELAHGELLRVATAIYPVPCICRDDQIMDWFDCLGTCMHWNVRHRQKPFIGIGNGMTPSSSSNSLCSRNSGSDTNCDNSY</sequence>
<keyword evidence="4" id="KW-0418">Kinase</keyword>
<dbReference type="SUPFAM" id="SSF111331">
    <property type="entry name" value="NAD kinase/diacylglycerol kinase-like"/>
    <property type="match status" value="1"/>
</dbReference>
<keyword evidence="3" id="KW-0808">Transferase</keyword>
<evidence type="ECO:0000256" key="1">
    <source>
        <dbReference type="ARBA" id="ARBA00010995"/>
    </source>
</evidence>
<evidence type="ECO:0000313" key="9">
    <source>
        <dbReference type="RefSeq" id="XP_014663474.1"/>
    </source>
</evidence>
<reference evidence="9" key="1">
    <citation type="submission" date="2025-08" db="UniProtKB">
        <authorList>
            <consortium name="RefSeq"/>
        </authorList>
    </citation>
    <scope>IDENTIFICATION</scope>
</reference>
<keyword evidence="8" id="KW-1185">Reference proteome</keyword>
<proteinExistence type="inferred from homology"/>
<evidence type="ECO:0000313" key="8">
    <source>
        <dbReference type="Proteomes" id="UP000695022"/>
    </source>
</evidence>
<evidence type="ECO:0000256" key="3">
    <source>
        <dbReference type="ARBA" id="ARBA00022679"/>
    </source>
</evidence>
<dbReference type="Proteomes" id="UP000695022">
    <property type="component" value="Unplaced"/>
</dbReference>
<dbReference type="HAMAP" id="MF_00361">
    <property type="entry name" value="NAD_kinase"/>
    <property type="match status" value="1"/>
</dbReference>
<organism evidence="8 9">
    <name type="scientific">Priapulus caudatus</name>
    <name type="common">Priapulid worm</name>
    <dbReference type="NCBI Taxonomy" id="37621"/>
    <lineage>
        <taxon>Eukaryota</taxon>
        <taxon>Metazoa</taxon>
        <taxon>Ecdysozoa</taxon>
        <taxon>Scalidophora</taxon>
        <taxon>Priapulida</taxon>
        <taxon>Priapulimorpha</taxon>
        <taxon>Priapulimorphida</taxon>
        <taxon>Priapulidae</taxon>
        <taxon>Priapulus</taxon>
    </lineage>
</organism>
<evidence type="ECO:0000256" key="7">
    <source>
        <dbReference type="SAM" id="MobiDB-lite"/>
    </source>
</evidence>
<dbReference type="EC" id="2.7.1.23" evidence="2"/>
<protein>
    <recommendedName>
        <fullName evidence="2">NAD(+) kinase</fullName>
        <ecNumber evidence="2">2.7.1.23</ecNumber>
    </recommendedName>
</protein>
<dbReference type="RefSeq" id="XP_014663474.1">
    <property type="nucleotide sequence ID" value="XM_014807988.1"/>
</dbReference>